<feature type="domain" description="Prokaryotic-type class I peptide chain release factors" evidence="7">
    <location>
        <begin position="226"/>
        <end position="242"/>
    </location>
</feature>
<dbReference type="PANTHER" id="PTHR43116">
    <property type="entry name" value="PEPTIDE CHAIN RELEASE FACTOR 2"/>
    <property type="match status" value="1"/>
</dbReference>
<evidence type="ECO:0000256" key="1">
    <source>
        <dbReference type="ARBA" id="ARBA00010835"/>
    </source>
</evidence>
<dbReference type="NCBIfam" id="TIGR00020">
    <property type="entry name" value="prfB"/>
    <property type="match status" value="1"/>
</dbReference>
<dbReference type="GO" id="GO:0016149">
    <property type="term" value="F:translation release factor activity, codon specific"/>
    <property type="evidence" value="ECO:0007669"/>
    <property type="project" value="UniProtKB-UniRule"/>
</dbReference>
<evidence type="ECO:0000256" key="4">
    <source>
        <dbReference type="HAMAP-Rule" id="MF_00094"/>
    </source>
</evidence>
<dbReference type="Pfam" id="PF03462">
    <property type="entry name" value="PCRF"/>
    <property type="match status" value="1"/>
</dbReference>
<dbReference type="Gene3D" id="3.30.160.20">
    <property type="match status" value="1"/>
</dbReference>
<evidence type="ECO:0000256" key="2">
    <source>
        <dbReference type="ARBA" id="ARBA00022481"/>
    </source>
</evidence>
<comment type="PTM">
    <text evidence="4">Methylated by PrmC. Methylation increases the termination efficiency of RF2.</text>
</comment>
<keyword evidence="2 4" id="KW-0488">Methylation</keyword>
<dbReference type="Gene3D" id="3.30.70.1660">
    <property type="match status" value="1"/>
</dbReference>
<dbReference type="Pfam" id="PF00472">
    <property type="entry name" value="RF-1"/>
    <property type="match status" value="1"/>
</dbReference>
<dbReference type="Proteomes" id="UP000199602">
    <property type="component" value="Unassembled WGS sequence"/>
</dbReference>
<gene>
    <name evidence="4" type="primary">prfB</name>
    <name evidence="8" type="ORF">SAMN04488516_101309</name>
</gene>
<dbReference type="PANTHER" id="PTHR43116:SF3">
    <property type="entry name" value="CLASS I PEPTIDE CHAIN RELEASE FACTOR"/>
    <property type="match status" value="1"/>
</dbReference>
<dbReference type="InterPro" id="IPR005139">
    <property type="entry name" value="PCRF"/>
</dbReference>
<dbReference type="SUPFAM" id="SSF75620">
    <property type="entry name" value="Release factor"/>
    <property type="match status" value="1"/>
</dbReference>
<dbReference type="FunFam" id="3.30.160.20:FF:000004">
    <property type="entry name" value="Peptide chain release factor 1"/>
    <property type="match status" value="1"/>
</dbReference>
<comment type="similarity">
    <text evidence="1 4">Belongs to the prokaryotic/mitochondrial release factor family.</text>
</comment>
<comment type="subcellular location">
    <subcellularLocation>
        <location evidence="4">Cytoplasm</location>
    </subcellularLocation>
</comment>
<reference evidence="8 9" key="1">
    <citation type="submission" date="2016-10" db="EMBL/GenBank/DDBJ databases">
        <authorList>
            <person name="de Groot N.N."/>
        </authorList>
    </citation>
    <scope>NUCLEOTIDE SEQUENCE [LARGE SCALE GENOMIC DNA]</scope>
    <source>
        <strain evidence="8 9">DSM 15269</strain>
    </source>
</reference>
<keyword evidence="3 4" id="KW-0648">Protein biosynthesis</keyword>
<dbReference type="SMART" id="SM00937">
    <property type="entry name" value="PCRF"/>
    <property type="match status" value="1"/>
</dbReference>
<dbReference type="Gene3D" id="1.20.58.410">
    <property type="entry name" value="Release factor"/>
    <property type="match status" value="1"/>
</dbReference>
<sequence length="356" mass="40961">MNYGGVFDLKVKEKELAEIEKKLSDASLWSNHEKVTPLLQRKRELENILEKIKNLYSKKEDLLVWLALVEEGESECLQEAEKTLRFLKESLEILEMELLLSGEGDDAEAILEIHPGAGGIEAQDWAEMLLRMYTRWAERHSFKIEYLDYIGGEEAGIKSVTLHVKGTYSYGFLKGEKGTHRLIRISPFDASKRRHTSFASVDVYPYEREDIKIEIKEEDLEIEAFRAGGPGGQHVNKTSSAIRIIHKPTGLVVQSQNERSQFQNKEIALKILKAKLLQMELAKRQEKKQESYEAKTQISFGHQIRTYTLHPYRLVKDHRTGYETSNVEDVLDGNIDIFIKEYLIFLNSGTRDNGNN</sequence>
<keyword evidence="4" id="KW-0963">Cytoplasm</keyword>
<keyword evidence="6" id="KW-0175">Coiled coil</keyword>
<evidence type="ECO:0000313" key="9">
    <source>
        <dbReference type="Proteomes" id="UP000199602"/>
    </source>
</evidence>
<dbReference type="AlphaFoldDB" id="A0A1H0A739"/>
<organism evidence="8 9">
    <name type="scientific">Desulfonauticus submarinus</name>
    <dbReference type="NCBI Taxonomy" id="206665"/>
    <lineage>
        <taxon>Bacteria</taxon>
        <taxon>Pseudomonadati</taxon>
        <taxon>Thermodesulfobacteriota</taxon>
        <taxon>Desulfovibrionia</taxon>
        <taxon>Desulfovibrionales</taxon>
        <taxon>Desulfonauticaceae</taxon>
        <taxon>Desulfonauticus</taxon>
    </lineage>
</organism>
<evidence type="ECO:0000256" key="6">
    <source>
        <dbReference type="SAM" id="Coils"/>
    </source>
</evidence>
<dbReference type="InterPro" id="IPR000352">
    <property type="entry name" value="Pep_chain_release_fac_I"/>
</dbReference>
<dbReference type="STRING" id="206665.SAMN04488516_101309"/>
<evidence type="ECO:0000256" key="5">
    <source>
        <dbReference type="NCBIfam" id="TIGR00020"/>
    </source>
</evidence>
<dbReference type="InterPro" id="IPR045853">
    <property type="entry name" value="Pep_chain_release_fac_I_sf"/>
</dbReference>
<feature type="modified residue" description="N5-methylglutamine" evidence="4">
    <location>
        <position position="233"/>
    </location>
</feature>
<dbReference type="EMBL" id="FNIN01000001">
    <property type="protein sequence ID" value="SDN29449.1"/>
    <property type="molecule type" value="Genomic_DNA"/>
</dbReference>
<proteinExistence type="inferred from homology"/>
<dbReference type="InterPro" id="IPR004374">
    <property type="entry name" value="PrfB"/>
</dbReference>
<dbReference type="PROSITE" id="PS00745">
    <property type="entry name" value="RF_PROK_I"/>
    <property type="match status" value="1"/>
</dbReference>
<evidence type="ECO:0000313" key="8">
    <source>
        <dbReference type="EMBL" id="SDN29449.1"/>
    </source>
</evidence>
<evidence type="ECO:0000256" key="3">
    <source>
        <dbReference type="ARBA" id="ARBA00022917"/>
    </source>
</evidence>
<protein>
    <recommendedName>
        <fullName evidence="4 5">Peptide chain release factor 2</fullName>
        <shortName evidence="4">RF-2</shortName>
    </recommendedName>
</protein>
<dbReference type="GO" id="GO:0005737">
    <property type="term" value="C:cytoplasm"/>
    <property type="evidence" value="ECO:0007669"/>
    <property type="project" value="UniProtKB-SubCell"/>
</dbReference>
<keyword evidence="9" id="KW-1185">Reference proteome</keyword>
<comment type="function">
    <text evidence="4">Peptide chain release factor 2 directs the termination of translation in response to the peptide chain termination codons UGA and UAA.</text>
</comment>
<name>A0A1H0A739_9BACT</name>
<feature type="coiled-coil region" evidence="6">
    <location>
        <begin position="38"/>
        <end position="97"/>
    </location>
</feature>
<dbReference type="HAMAP" id="MF_00094">
    <property type="entry name" value="Rel_fac_2"/>
    <property type="match status" value="1"/>
</dbReference>
<dbReference type="OrthoDB" id="9806673at2"/>
<accession>A0A1H0A739</accession>
<evidence type="ECO:0000259" key="7">
    <source>
        <dbReference type="PROSITE" id="PS00745"/>
    </source>
</evidence>